<dbReference type="Proteomes" id="UP001178662">
    <property type="component" value="Chromosome"/>
</dbReference>
<accession>A0AA95EUR9</accession>
<gene>
    <name evidence="1" type="ORF">P0Y55_12025</name>
</gene>
<proteinExistence type="predicted"/>
<reference evidence="1" key="1">
    <citation type="submission" date="2023-03" db="EMBL/GenBank/DDBJ databases">
        <title>Andean soil-derived lignocellulolytic bacterial consortium as a source of novel taxa and putative plastic-active enzymes.</title>
        <authorList>
            <person name="Diaz-Garcia L."/>
            <person name="Chuvochina M."/>
            <person name="Feuerriegel G."/>
            <person name="Bunk B."/>
            <person name="Sproer C."/>
            <person name="Streit W.R."/>
            <person name="Rodriguez L.M."/>
            <person name="Overmann J."/>
            <person name="Jimenez D.J."/>
        </authorList>
    </citation>
    <scope>NUCLEOTIDE SEQUENCE</scope>
    <source>
        <strain evidence="1">MAG 2441</strain>
    </source>
</reference>
<name>A0AA95EUR9_9BACL</name>
<dbReference type="EMBL" id="CP119317">
    <property type="protein sequence ID" value="WEK53314.1"/>
    <property type="molecule type" value="Genomic_DNA"/>
</dbReference>
<keyword evidence="2" id="KW-1185">Reference proteome</keyword>
<evidence type="ECO:0000313" key="1">
    <source>
        <dbReference type="EMBL" id="WEK53314.1"/>
    </source>
</evidence>
<organism evidence="1 2">
    <name type="scientific">Candidatus Cohnella colombiensis</name>
    <dbReference type="NCBI Taxonomy" id="3121368"/>
    <lineage>
        <taxon>Bacteria</taxon>
        <taxon>Bacillati</taxon>
        <taxon>Bacillota</taxon>
        <taxon>Bacilli</taxon>
        <taxon>Bacillales</taxon>
        <taxon>Paenibacillaceae</taxon>
        <taxon>Cohnella</taxon>
    </lineage>
</organism>
<sequence length="76" mass="8407">MAYSKTTWFDRIVQFANRYTKSGETSSEVTLVQFTGTVTQAGTVASAALMNKIEQGIADAHTMIDDNQRKQRMGAM</sequence>
<evidence type="ECO:0000313" key="2">
    <source>
        <dbReference type="Proteomes" id="UP001178662"/>
    </source>
</evidence>
<protein>
    <submittedName>
        <fullName evidence="1">Uncharacterized protein</fullName>
    </submittedName>
</protein>
<dbReference type="AlphaFoldDB" id="A0AA95EUR9"/>